<evidence type="ECO:0000313" key="3">
    <source>
        <dbReference type="Proteomes" id="UP000558488"/>
    </source>
</evidence>
<dbReference type="PANTHER" id="PTHR46060">
    <property type="entry name" value="MARINER MOS1 TRANSPOSASE-LIKE PROTEIN"/>
    <property type="match status" value="1"/>
</dbReference>
<dbReference type="GO" id="GO:0000014">
    <property type="term" value="F:single-stranded DNA endodeoxyribonuclease activity"/>
    <property type="evidence" value="ECO:0007669"/>
    <property type="project" value="TreeGrafter"/>
</dbReference>
<dbReference type="InterPro" id="IPR001888">
    <property type="entry name" value="Transposase_1"/>
</dbReference>
<dbReference type="GO" id="GO:0003697">
    <property type="term" value="F:single-stranded DNA binding"/>
    <property type="evidence" value="ECO:0007669"/>
    <property type="project" value="TreeGrafter"/>
</dbReference>
<comment type="caution">
    <text evidence="2">The sequence shown here is derived from an EMBL/GenBank/DDBJ whole genome shotgun (WGS) entry which is preliminary data.</text>
</comment>
<dbReference type="Gene3D" id="1.10.10.1450">
    <property type="match status" value="1"/>
</dbReference>
<keyword evidence="3" id="KW-1185">Reference proteome</keyword>
<gene>
    <name evidence="2" type="ORF">mPipKuh1_009354</name>
</gene>
<dbReference type="GO" id="GO:0000793">
    <property type="term" value="C:condensed chromosome"/>
    <property type="evidence" value="ECO:0007669"/>
    <property type="project" value="TreeGrafter"/>
</dbReference>
<dbReference type="GO" id="GO:0003690">
    <property type="term" value="F:double-stranded DNA binding"/>
    <property type="evidence" value="ECO:0007669"/>
    <property type="project" value="TreeGrafter"/>
</dbReference>
<dbReference type="PANTHER" id="PTHR46060:SF2">
    <property type="entry name" value="HISTONE-LYSINE N-METHYLTRANSFERASE SETMAR"/>
    <property type="match status" value="1"/>
</dbReference>
<feature type="domain" description="Mos1 transposase HTH" evidence="1">
    <location>
        <begin position="20"/>
        <end position="68"/>
    </location>
</feature>
<dbReference type="AlphaFoldDB" id="A0A7J7TKQ2"/>
<evidence type="ECO:0000259" key="1">
    <source>
        <dbReference type="Pfam" id="PF17906"/>
    </source>
</evidence>
<reference evidence="2 3" key="1">
    <citation type="journal article" date="2020" name="Nature">
        <title>Six reference-quality genomes reveal evolution of bat adaptations.</title>
        <authorList>
            <person name="Jebb D."/>
            <person name="Huang Z."/>
            <person name="Pippel M."/>
            <person name="Hughes G.M."/>
            <person name="Lavrichenko K."/>
            <person name="Devanna P."/>
            <person name="Winkler S."/>
            <person name="Jermiin L.S."/>
            <person name="Skirmuntt E.C."/>
            <person name="Katzourakis A."/>
            <person name="Burkitt-Gray L."/>
            <person name="Ray D.A."/>
            <person name="Sullivan K.A.M."/>
            <person name="Roscito J.G."/>
            <person name="Kirilenko B.M."/>
            <person name="Davalos L.M."/>
            <person name="Corthals A.P."/>
            <person name="Power M.L."/>
            <person name="Jones G."/>
            <person name="Ransome R.D."/>
            <person name="Dechmann D.K.N."/>
            <person name="Locatelli A.G."/>
            <person name="Puechmaille S.J."/>
            <person name="Fedrigo O."/>
            <person name="Jarvis E.D."/>
            <person name="Hiller M."/>
            <person name="Vernes S.C."/>
            <person name="Myers E.W."/>
            <person name="Teeling E.C."/>
        </authorList>
    </citation>
    <scope>NUCLEOTIDE SEQUENCE [LARGE SCALE GENOMIC DNA]</scope>
    <source>
        <strain evidence="2">MPipKuh1</strain>
        <tissue evidence="2">Flight muscle</tissue>
    </source>
</reference>
<organism evidence="2 3">
    <name type="scientific">Pipistrellus kuhlii</name>
    <name type="common">Kuhl's pipistrelle</name>
    <dbReference type="NCBI Taxonomy" id="59472"/>
    <lineage>
        <taxon>Eukaryota</taxon>
        <taxon>Metazoa</taxon>
        <taxon>Chordata</taxon>
        <taxon>Craniata</taxon>
        <taxon>Vertebrata</taxon>
        <taxon>Euteleostomi</taxon>
        <taxon>Mammalia</taxon>
        <taxon>Eutheria</taxon>
        <taxon>Laurasiatheria</taxon>
        <taxon>Chiroptera</taxon>
        <taxon>Yangochiroptera</taxon>
        <taxon>Vespertilionidae</taxon>
        <taxon>Pipistrellus</taxon>
    </lineage>
</organism>
<dbReference type="GO" id="GO:0015074">
    <property type="term" value="P:DNA integration"/>
    <property type="evidence" value="ECO:0007669"/>
    <property type="project" value="TreeGrafter"/>
</dbReference>
<dbReference type="GO" id="GO:0042800">
    <property type="term" value="F:histone H3K4 methyltransferase activity"/>
    <property type="evidence" value="ECO:0007669"/>
    <property type="project" value="TreeGrafter"/>
</dbReference>
<sequence>MSSAVWISSRSRAKKMADEEHIRHCMLYEFQLGRKATEAAKNICSALGQDAVRARKCQRWFEKFREGNFLLDDKSGRGRVSNFDQEALQALLVQNPQITQQELATTLNCSQKTISNQLRALGKVQKFGKWVPHELTDNNRNQRITICSSLLSRQNRLPFLEQIVTGDEQWVLYVNLKRRPQWLDKNEAPQPTPKPDLHAKKVMLCVWWNFKGIPHYELLPSNQTITSAVYSAQLERLAQALREKEPALINRKGIILHHDNAQPHTARITAEKLRQLEWEVLPQPAYSPDIAPSDYHLFRSLQNFLVGKKFNNEECLKNAMTEFFASKSQEFYNRGIKMLPERWAQVVEN</sequence>
<dbReference type="GO" id="GO:0006303">
    <property type="term" value="P:double-strand break repair via nonhomologous end joining"/>
    <property type="evidence" value="ECO:0007669"/>
    <property type="project" value="TreeGrafter"/>
</dbReference>
<dbReference type="GO" id="GO:0005634">
    <property type="term" value="C:nucleus"/>
    <property type="evidence" value="ECO:0007669"/>
    <property type="project" value="TreeGrafter"/>
</dbReference>
<dbReference type="Gene3D" id="1.10.10.10">
    <property type="entry name" value="Winged helix-like DNA-binding domain superfamily/Winged helix DNA-binding domain"/>
    <property type="match status" value="1"/>
</dbReference>
<proteinExistence type="predicted"/>
<name>A0A7J7TKQ2_PIPKU</name>
<dbReference type="Proteomes" id="UP000558488">
    <property type="component" value="Unassembled WGS sequence"/>
</dbReference>
<dbReference type="GO" id="GO:0035861">
    <property type="term" value="C:site of double-strand break"/>
    <property type="evidence" value="ECO:0007669"/>
    <property type="project" value="TreeGrafter"/>
</dbReference>
<dbReference type="GO" id="GO:0044547">
    <property type="term" value="F:DNA topoisomerase binding"/>
    <property type="evidence" value="ECO:0007669"/>
    <property type="project" value="TreeGrafter"/>
</dbReference>
<dbReference type="Pfam" id="PF01359">
    <property type="entry name" value="Transposase_1"/>
    <property type="match status" value="1"/>
</dbReference>
<dbReference type="InterPro" id="IPR036397">
    <property type="entry name" value="RNaseH_sf"/>
</dbReference>
<dbReference type="Pfam" id="PF17906">
    <property type="entry name" value="HTH_48"/>
    <property type="match status" value="1"/>
</dbReference>
<dbReference type="InterPro" id="IPR041426">
    <property type="entry name" value="Mos1_HTH"/>
</dbReference>
<dbReference type="GO" id="GO:0044774">
    <property type="term" value="P:mitotic DNA integrity checkpoint signaling"/>
    <property type="evidence" value="ECO:0007669"/>
    <property type="project" value="TreeGrafter"/>
</dbReference>
<dbReference type="InterPro" id="IPR052709">
    <property type="entry name" value="Transposase-MT_Hybrid"/>
</dbReference>
<dbReference type="EMBL" id="JACAGB010000028">
    <property type="protein sequence ID" value="KAF6301122.1"/>
    <property type="molecule type" value="Genomic_DNA"/>
</dbReference>
<evidence type="ECO:0000313" key="2">
    <source>
        <dbReference type="EMBL" id="KAF6301122.1"/>
    </source>
</evidence>
<accession>A0A7J7TKQ2</accession>
<dbReference type="InterPro" id="IPR036388">
    <property type="entry name" value="WH-like_DNA-bd_sf"/>
</dbReference>
<dbReference type="GO" id="GO:0046975">
    <property type="term" value="F:histone H3K36 methyltransferase activity"/>
    <property type="evidence" value="ECO:0007669"/>
    <property type="project" value="TreeGrafter"/>
</dbReference>
<protein>
    <recommendedName>
        <fullName evidence="1">Mos1 transposase HTH domain-containing protein</fullName>
    </recommendedName>
</protein>
<dbReference type="Gene3D" id="3.30.420.10">
    <property type="entry name" value="Ribonuclease H-like superfamily/Ribonuclease H"/>
    <property type="match status" value="1"/>
</dbReference>
<dbReference type="GO" id="GO:0000729">
    <property type="term" value="P:DNA double-strand break processing"/>
    <property type="evidence" value="ECO:0007669"/>
    <property type="project" value="TreeGrafter"/>
</dbReference>
<dbReference type="GO" id="GO:0031297">
    <property type="term" value="P:replication fork processing"/>
    <property type="evidence" value="ECO:0007669"/>
    <property type="project" value="TreeGrafter"/>
</dbReference>